<name>A0AAN7WCF0_9PEZI</name>
<dbReference type="EMBL" id="JAVRQU010000006">
    <property type="protein sequence ID" value="KAK5702022.1"/>
    <property type="molecule type" value="Genomic_DNA"/>
</dbReference>
<gene>
    <name evidence="3" type="ORF">LTR97_004840</name>
</gene>
<dbReference type="Pfam" id="PF06985">
    <property type="entry name" value="HET"/>
    <property type="match status" value="1"/>
</dbReference>
<feature type="domain" description="Heterokaryon incompatibility" evidence="2">
    <location>
        <begin position="316"/>
        <end position="483"/>
    </location>
</feature>
<evidence type="ECO:0000313" key="3">
    <source>
        <dbReference type="EMBL" id="KAK5702022.1"/>
    </source>
</evidence>
<organism evidence="3 4">
    <name type="scientific">Elasticomyces elasticus</name>
    <dbReference type="NCBI Taxonomy" id="574655"/>
    <lineage>
        <taxon>Eukaryota</taxon>
        <taxon>Fungi</taxon>
        <taxon>Dikarya</taxon>
        <taxon>Ascomycota</taxon>
        <taxon>Pezizomycotina</taxon>
        <taxon>Dothideomycetes</taxon>
        <taxon>Dothideomycetidae</taxon>
        <taxon>Mycosphaerellales</taxon>
        <taxon>Teratosphaeriaceae</taxon>
        <taxon>Elasticomyces</taxon>
    </lineage>
</organism>
<accession>A0AAN7WCF0</accession>
<dbReference type="PANTHER" id="PTHR33112">
    <property type="entry name" value="DOMAIN PROTEIN, PUTATIVE-RELATED"/>
    <property type="match status" value="1"/>
</dbReference>
<dbReference type="InterPro" id="IPR010730">
    <property type="entry name" value="HET"/>
</dbReference>
<evidence type="ECO:0000256" key="1">
    <source>
        <dbReference type="SAM" id="MobiDB-lite"/>
    </source>
</evidence>
<feature type="region of interest" description="Disordered" evidence="1">
    <location>
        <begin position="829"/>
        <end position="849"/>
    </location>
</feature>
<dbReference type="PANTHER" id="PTHR33112:SF10">
    <property type="entry name" value="TOL"/>
    <property type="match status" value="1"/>
</dbReference>
<reference evidence="3" key="1">
    <citation type="submission" date="2023-08" db="EMBL/GenBank/DDBJ databases">
        <title>Black Yeasts Isolated from many extreme environments.</title>
        <authorList>
            <person name="Coleine C."/>
            <person name="Stajich J.E."/>
            <person name="Selbmann L."/>
        </authorList>
    </citation>
    <scope>NUCLEOTIDE SEQUENCE</scope>
    <source>
        <strain evidence="3">CCFEE 5810</strain>
    </source>
</reference>
<protein>
    <recommendedName>
        <fullName evidence="2">Heterokaryon incompatibility domain-containing protein</fullName>
    </recommendedName>
</protein>
<comment type="caution">
    <text evidence="3">The sequence shown here is derived from an EMBL/GenBank/DDBJ whole genome shotgun (WGS) entry which is preliminary data.</text>
</comment>
<proteinExistence type="predicted"/>
<sequence>MGKAMPGRLPANISQDELEMVKAMEETAVEMQKEHPDKDIIEHVNGVGSARNPSEDLLLVLREPLIVRPLEDTGLSWDEETMRVAIRLHDHANPKHHNHPALRVDSSHKLCLPCHDAFNYYCRYKAETPSTVGAATEGWPNSVIHHHNFASLTASRDIFKCDLCRCVADGLVGQYGEVLTYENMQRYRVEMCWRSKKEIDKTKMFFAIVESGTTKGTYNFNIVYIMDVWSAEQHAASFDLPFAADNAYDYDMDSSTSQQLAKHWLNLCLSDEDDQHKLCNAKIEGYMPTRLLDVASSEADGMLRLIVTEGLQHEAFITLSHCWGHNEQPILTTENLEERCLLGTSIDSLPKTFQDAVAVTRWFNVKWLCMYRPTLCPLKRHIVFSVASWIDCLCIIQDSGEDWLHEAKMMTPTYRQALLNISADATDAADSGLFRTRQPNDYVPLSLTVTGLGRSCRFTPALVFQFSWIYNAPTFERAWVHRERQLSRRVLHFTDDQMVWECCGTAGHGFASNIIPGKPLTSRAFGIDNKQHVHGLQQSRKEDLASDEEELHLSWDDICENISRKRLTVLTDMPVVLSSLAEDFAVLLQNKDQYLAGMWRYTLPRSLLWEAKQRRRRTAKLPYIAPSWSWMAVSCPTTFDARKSGFYQITYEVVEVQNIDLRYKHANDTFGPLRRGALTLQGCMRQLRFTLEGSSVDGDYVCKLFVTENGHQRLVGPHWHDYEGFLFELKCDRILEDPTLDCYCLFVSTKMVGSLGKSWTELSALLLKPDEQGEWHRIGIITFKDFYALQVRYAMTKPLTKSKTRGLWKKKHEQVREHQSASWNLYKAEKDKQRGRGEEEPKDAETDVWMPEPDPADLYAFDFGLDMEGLAVLTQETVVVV</sequence>
<dbReference type="Proteomes" id="UP001310594">
    <property type="component" value="Unassembled WGS sequence"/>
</dbReference>
<evidence type="ECO:0000259" key="2">
    <source>
        <dbReference type="Pfam" id="PF06985"/>
    </source>
</evidence>
<feature type="compositionally biased region" description="Basic and acidic residues" evidence="1">
    <location>
        <begin position="829"/>
        <end position="845"/>
    </location>
</feature>
<dbReference type="AlphaFoldDB" id="A0AAN7WCF0"/>
<evidence type="ECO:0000313" key="4">
    <source>
        <dbReference type="Proteomes" id="UP001310594"/>
    </source>
</evidence>